<evidence type="ECO:0000313" key="4">
    <source>
        <dbReference type="Proteomes" id="UP000000841"/>
    </source>
</evidence>
<name>C7MY14_SACVD</name>
<dbReference type="KEGG" id="svi:Svir_31170"/>
<dbReference type="PANTHER" id="PTHR37828">
    <property type="entry name" value="GSR2449 PROTEIN"/>
    <property type="match status" value="1"/>
</dbReference>
<dbReference type="Pfam" id="PF03795">
    <property type="entry name" value="YCII"/>
    <property type="match status" value="1"/>
</dbReference>
<organism evidence="3 4">
    <name type="scientific">Saccharomonospora viridis (strain ATCC 15386 / DSM 43017 / JCM 3036 / CCUG 5913 / NBRC 12207 / NCIMB 9602 / P101)</name>
    <name type="common">Thermoactinomyces viridis</name>
    <dbReference type="NCBI Taxonomy" id="471857"/>
    <lineage>
        <taxon>Bacteria</taxon>
        <taxon>Bacillati</taxon>
        <taxon>Actinomycetota</taxon>
        <taxon>Actinomycetes</taxon>
        <taxon>Pseudonocardiales</taxon>
        <taxon>Pseudonocardiaceae</taxon>
        <taxon>Saccharomonospora</taxon>
    </lineage>
</organism>
<protein>
    <submittedName>
        <fullName evidence="3">Uncharacterized conserved protein</fullName>
    </submittedName>
</protein>
<accession>C7MY14</accession>
<dbReference type="RefSeq" id="WP_015787404.1">
    <property type="nucleotide sequence ID" value="NC_013159.1"/>
</dbReference>
<dbReference type="HOGENOM" id="CLU_110355_6_1_11"/>
<reference evidence="3 4" key="1">
    <citation type="journal article" date="2009" name="Stand. Genomic Sci.">
        <title>Complete genome sequence of Saccharomonospora viridis type strain (P101).</title>
        <authorList>
            <person name="Pati A."/>
            <person name="Sikorski J."/>
            <person name="Nolan M."/>
            <person name="Lapidus A."/>
            <person name="Copeland A."/>
            <person name="Glavina Del Rio T."/>
            <person name="Lucas S."/>
            <person name="Chen F."/>
            <person name="Tice H."/>
            <person name="Pitluck S."/>
            <person name="Cheng J.F."/>
            <person name="Chertkov O."/>
            <person name="Brettin T."/>
            <person name="Han C."/>
            <person name="Detter J.C."/>
            <person name="Kuske C."/>
            <person name="Bruce D."/>
            <person name="Goodwin L."/>
            <person name="Chain P."/>
            <person name="D'haeseleer P."/>
            <person name="Chen A."/>
            <person name="Palaniappan K."/>
            <person name="Ivanova N."/>
            <person name="Mavromatis K."/>
            <person name="Mikhailova N."/>
            <person name="Rohde M."/>
            <person name="Tindall B.J."/>
            <person name="Goker M."/>
            <person name="Bristow J."/>
            <person name="Eisen J.A."/>
            <person name="Markowitz V."/>
            <person name="Hugenholtz P."/>
            <person name="Kyrpides N.C."/>
            <person name="Klenk H.P."/>
        </authorList>
    </citation>
    <scope>NUCLEOTIDE SEQUENCE [LARGE SCALE GENOMIC DNA]</scope>
    <source>
        <strain evidence="4">ATCC 15386 / DSM 43017 / JCM 3036 / NBRC 12207 / P101</strain>
    </source>
</reference>
<evidence type="ECO:0000256" key="1">
    <source>
        <dbReference type="ARBA" id="ARBA00007689"/>
    </source>
</evidence>
<proteinExistence type="inferred from homology"/>
<gene>
    <name evidence="3" type="ordered locus">Svir_31170</name>
</gene>
<dbReference type="InterPro" id="IPR005545">
    <property type="entry name" value="YCII"/>
</dbReference>
<dbReference type="STRING" id="471857.Svir_31170"/>
<sequence length="99" mass="11101">MYVVLLTYTAPQVEIDYVLPDHAEWLDRQYERGYLLASGRKADHSGEVLLAKPMSVDKLKAALAGDPLVLRDLARHEIVEFSATRTGPELRALNETLAH</sequence>
<dbReference type="Proteomes" id="UP000000841">
    <property type="component" value="Chromosome"/>
</dbReference>
<keyword evidence="4" id="KW-1185">Reference proteome</keyword>
<dbReference type="PANTHER" id="PTHR37828:SF1">
    <property type="entry name" value="YCII-RELATED DOMAIN-CONTAINING PROTEIN"/>
    <property type="match status" value="1"/>
</dbReference>
<dbReference type="eggNOG" id="COG2350">
    <property type="taxonomic scope" value="Bacteria"/>
</dbReference>
<evidence type="ECO:0000259" key="2">
    <source>
        <dbReference type="Pfam" id="PF03795"/>
    </source>
</evidence>
<dbReference type="SUPFAM" id="SSF54909">
    <property type="entry name" value="Dimeric alpha+beta barrel"/>
    <property type="match status" value="1"/>
</dbReference>
<dbReference type="InterPro" id="IPR011008">
    <property type="entry name" value="Dimeric_a/b-barrel"/>
</dbReference>
<comment type="similarity">
    <text evidence="1">Belongs to the YciI family.</text>
</comment>
<feature type="domain" description="YCII-related" evidence="2">
    <location>
        <begin position="1"/>
        <end position="81"/>
    </location>
</feature>
<dbReference type="EMBL" id="CP001683">
    <property type="protein sequence ID" value="ACU98092.1"/>
    <property type="molecule type" value="Genomic_DNA"/>
</dbReference>
<evidence type="ECO:0000313" key="3">
    <source>
        <dbReference type="EMBL" id="ACU98092.1"/>
    </source>
</evidence>
<dbReference type="AlphaFoldDB" id="C7MY14"/>